<evidence type="ECO:0000313" key="6">
    <source>
        <dbReference type="EMBL" id="KPP63502.1"/>
    </source>
</evidence>
<dbReference type="GO" id="GO:1990837">
    <property type="term" value="F:sequence-specific double-stranded DNA binding"/>
    <property type="evidence" value="ECO:0007669"/>
    <property type="project" value="TreeGrafter"/>
</dbReference>
<feature type="domain" description="Fork-head" evidence="5">
    <location>
        <begin position="1"/>
        <end position="79"/>
    </location>
</feature>
<dbReference type="GO" id="GO:0005634">
    <property type="term" value="C:nucleus"/>
    <property type="evidence" value="ECO:0007669"/>
    <property type="project" value="UniProtKB-SubCell"/>
</dbReference>
<dbReference type="PROSITE" id="PS50039">
    <property type="entry name" value="FORK_HEAD_3"/>
    <property type="match status" value="1"/>
</dbReference>
<dbReference type="PANTHER" id="PTHR46617:SF3">
    <property type="entry name" value="FORKHEAD BOX PROTEIN G1"/>
    <property type="match status" value="1"/>
</dbReference>
<dbReference type="SUPFAM" id="SSF46785">
    <property type="entry name" value="Winged helix' DNA-binding domain"/>
    <property type="match status" value="1"/>
</dbReference>
<evidence type="ECO:0000256" key="2">
    <source>
        <dbReference type="ARBA" id="ARBA00034868"/>
    </source>
</evidence>
<dbReference type="InterPro" id="IPR036390">
    <property type="entry name" value="WH_DNA-bd_sf"/>
</dbReference>
<dbReference type="Gene3D" id="1.10.10.10">
    <property type="entry name" value="Winged helix-like DNA-binding domain superfamily/Winged helix DNA-binding domain"/>
    <property type="match status" value="1"/>
</dbReference>
<dbReference type="InterPro" id="IPR047208">
    <property type="entry name" value="FOXG1"/>
</dbReference>
<accession>A0A0P7UNL2</accession>
<keyword evidence="1 3" id="KW-0238">DNA-binding</keyword>
<evidence type="ECO:0000313" key="7">
    <source>
        <dbReference type="Proteomes" id="UP000034805"/>
    </source>
</evidence>
<dbReference type="STRING" id="113540.ENSSFOP00015025011"/>
<dbReference type="InterPro" id="IPR036388">
    <property type="entry name" value="WH-like_DNA-bd_sf"/>
</dbReference>
<protein>
    <recommendedName>
        <fullName evidence="2">Forkhead box protein G1</fullName>
    </recommendedName>
</protein>
<dbReference type="PRINTS" id="PR00053">
    <property type="entry name" value="FORKHEAD"/>
</dbReference>
<evidence type="ECO:0000259" key="5">
    <source>
        <dbReference type="PROSITE" id="PS50039"/>
    </source>
</evidence>
<dbReference type="FunFam" id="1.10.10.10:FF:000135">
    <property type="entry name" value="forkhead box protein G1"/>
    <property type="match status" value="1"/>
</dbReference>
<dbReference type="Pfam" id="PF00250">
    <property type="entry name" value="Forkhead"/>
    <property type="match status" value="1"/>
</dbReference>
<feature type="region of interest" description="Disordered" evidence="4">
    <location>
        <begin position="123"/>
        <end position="143"/>
    </location>
</feature>
<comment type="subcellular location">
    <subcellularLocation>
        <location evidence="3">Nucleus</location>
    </subcellularLocation>
</comment>
<dbReference type="EMBL" id="JARO02007840">
    <property type="protein sequence ID" value="KPP63502.1"/>
    <property type="molecule type" value="Genomic_DNA"/>
</dbReference>
<evidence type="ECO:0000256" key="4">
    <source>
        <dbReference type="SAM" id="MobiDB-lite"/>
    </source>
</evidence>
<comment type="caution">
    <text evidence="6">The sequence shown here is derived from an EMBL/GenBank/DDBJ whole genome shotgun (WGS) entry which is preliminary data.</text>
</comment>
<name>A0A0P7UNL2_SCLFO</name>
<dbReference type="PROSITE" id="PS00658">
    <property type="entry name" value="FORK_HEAD_2"/>
    <property type="match status" value="1"/>
</dbReference>
<gene>
    <name evidence="6" type="ORF">Z043_118237</name>
</gene>
<evidence type="ECO:0000256" key="1">
    <source>
        <dbReference type="ARBA" id="ARBA00023125"/>
    </source>
</evidence>
<keyword evidence="3" id="KW-0539">Nucleus</keyword>
<dbReference type="InterPro" id="IPR030456">
    <property type="entry name" value="TF_fork_head_CS_2"/>
</dbReference>
<feature type="DNA-binding region" description="Fork-head" evidence="3">
    <location>
        <begin position="1"/>
        <end position="79"/>
    </location>
</feature>
<dbReference type="GO" id="GO:0006357">
    <property type="term" value="P:regulation of transcription by RNA polymerase II"/>
    <property type="evidence" value="ECO:0007669"/>
    <property type="project" value="TreeGrafter"/>
</dbReference>
<reference evidence="6 7" key="1">
    <citation type="submission" date="2015-08" db="EMBL/GenBank/DDBJ databases">
        <title>The genome of the Asian arowana (Scleropages formosus).</title>
        <authorList>
            <person name="Tan M.H."/>
            <person name="Gan H.M."/>
            <person name="Croft L.J."/>
            <person name="Austin C.M."/>
        </authorList>
    </citation>
    <scope>NUCLEOTIDE SEQUENCE [LARGE SCALE GENOMIC DNA]</scope>
    <source>
        <strain evidence="6">Aro1</strain>
    </source>
</reference>
<dbReference type="InterPro" id="IPR001766">
    <property type="entry name" value="Fork_head_dom"/>
</dbReference>
<dbReference type="AlphaFoldDB" id="A0A0P7UNL2"/>
<evidence type="ECO:0000256" key="3">
    <source>
        <dbReference type="PROSITE-ProRule" id="PRU00089"/>
    </source>
</evidence>
<dbReference type="Proteomes" id="UP000034805">
    <property type="component" value="Unassembled WGS sequence"/>
</dbReference>
<organism evidence="6 7">
    <name type="scientific">Scleropages formosus</name>
    <name type="common">Asian bonytongue</name>
    <name type="synonym">Osteoglossum formosum</name>
    <dbReference type="NCBI Taxonomy" id="113540"/>
    <lineage>
        <taxon>Eukaryota</taxon>
        <taxon>Metazoa</taxon>
        <taxon>Chordata</taxon>
        <taxon>Craniata</taxon>
        <taxon>Vertebrata</taxon>
        <taxon>Euteleostomi</taxon>
        <taxon>Actinopterygii</taxon>
        <taxon>Neopterygii</taxon>
        <taxon>Teleostei</taxon>
        <taxon>Osteoglossocephala</taxon>
        <taxon>Osteoglossomorpha</taxon>
        <taxon>Osteoglossiformes</taxon>
        <taxon>Osteoglossidae</taxon>
        <taxon>Scleropages</taxon>
    </lineage>
</organism>
<dbReference type="SMART" id="SM00339">
    <property type="entry name" value="FH"/>
    <property type="match status" value="1"/>
</dbReference>
<proteinExistence type="predicted"/>
<dbReference type="PANTHER" id="PTHR46617">
    <property type="entry name" value="FORKHEAD BOX PROTEIN G1"/>
    <property type="match status" value="1"/>
</dbReference>
<dbReference type="GO" id="GO:0003700">
    <property type="term" value="F:DNA-binding transcription factor activity"/>
    <property type="evidence" value="ECO:0007669"/>
    <property type="project" value="InterPro"/>
</dbReference>
<feature type="compositionally biased region" description="Polar residues" evidence="4">
    <location>
        <begin position="123"/>
        <end position="139"/>
    </location>
</feature>
<sequence>MMAIRQSPERRLTLNGIYEFIMSNFPYYRDNKQGWQNSIRHNLSLNKCFVKVPRSYDDPGKGNYWMLDPSSDDVFIGGTTAGLALAGSFYWPGSPFLTLRQSTQPHVGGSALTYSSTYLGAQQPSGTTSLHSHTSQRPSASPPCTERLLHVPQEHPLFGVRGHHSRIHHHVSPASFPCSLSLFPASTGYFYSQQVSHPTSMCVLSAGEAPQSKPFPIGHFLTPRNGSQECMGNLCAELPSYFSHNCPVGPANTILP</sequence>